<dbReference type="SUPFAM" id="SSF53901">
    <property type="entry name" value="Thiolase-like"/>
    <property type="match status" value="1"/>
</dbReference>
<evidence type="ECO:0000259" key="12">
    <source>
        <dbReference type="PROSITE" id="PS52019"/>
    </source>
</evidence>
<dbReference type="InterPro" id="IPR016039">
    <property type="entry name" value="Thiolase-like"/>
</dbReference>
<name>A0A3M8WW65_9ACTN</name>
<dbReference type="Pfam" id="PF16197">
    <property type="entry name" value="KAsynt_C_assoc"/>
    <property type="match status" value="1"/>
</dbReference>
<dbReference type="PANTHER" id="PTHR43775">
    <property type="entry name" value="FATTY ACID SYNTHASE"/>
    <property type="match status" value="1"/>
</dbReference>
<dbReference type="InterPro" id="IPR036736">
    <property type="entry name" value="ACP-like_sf"/>
</dbReference>
<dbReference type="SUPFAM" id="SSF47336">
    <property type="entry name" value="ACP-like"/>
    <property type="match status" value="1"/>
</dbReference>
<dbReference type="GO" id="GO:0006633">
    <property type="term" value="P:fatty acid biosynthetic process"/>
    <property type="evidence" value="ECO:0007669"/>
    <property type="project" value="TreeGrafter"/>
</dbReference>
<dbReference type="Gene3D" id="1.10.1200.10">
    <property type="entry name" value="ACP-like"/>
    <property type="match status" value="1"/>
</dbReference>
<dbReference type="Pfam" id="PF14765">
    <property type="entry name" value="PS-DH"/>
    <property type="match status" value="1"/>
</dbReference>
<dbReference type="PROSITE" id="PS52019">
    <property type="entry name" value="PKS_MFAS_DH"/>
    <property type="match status" value="1"/>
</dbReference>
<evidence type="ECO:0000313" key="14">
    <source>
        <dbReference type="Proteomes" id="UP000275401"/>
    </source>
</evidence>
<dbReference type="SUPFAM" id="SSF55048">
    <property type="entry name" value="Probable ACP-binding domain of malonyl-CoA ACP transacylase"/>
    <property type="match status" value="1"/>
</dbReference>
<dbReference type="SMART" id="SM00827">
    <property type="entry name" value="PKS_AT"/>
    <property type="match status" value="1"/>
</dbReference>
<dbReference type="SMART" id="SM00823">
    <property type="entry name" value="PKS_PP"/>
    <property type="match status" value="1"/>
</dbReference>
<dbReference type="Gene3D" id="3.40.366.10">
    <property type="entry name" value="Malonyl-Coenzyme A Acyl Carrier Protein, domain 2"/>
    <property type="match status" value="1"/>
</dbReference>
<dbReference type="InterPro" id="IPR020806">
    <property type="entry name" value="PKS_PP-bd"/>
</dbReference>
<keyword evidence="4 13" id="KW-0808">Transferase</keyword>
<feature type="compositionally biased region" description="Basic and acidic residues" evidence="9">
    <location>
        <begin position="1281"/>
        <end position="1295"/>
    </location>
</feature>
<feature type="region of interest" description="C-terminal hotdog fold" evidence="8">
    <location>
        <begin position="1026"/>
        <end position="1175"/>
    </location>
</feature>
<dbReference type="InterPro" id="IPR016036">
    <property type="entry name" value="Malonyl_transacylase_ACP-bd"/>
</dbReference>
<dbReference type="Pfam" id="PF00109">
    <property type="entry name" value="ketoacyl-synt"/>
    <property type="match status" value="1"/>
</dbReference>
<dbReference type="SMART" id="SM01294">
    <property type="entry name" value="PKS_PP_betabranch"/>
    <property type="match status" value="1"/>
</dbReference>
<keyword evidence="5" id="KW-0045">Antibiotic biosynthesis</keyword>
<dbReference type="GO" id="GO:0031177">
    <property type="term" value="F:phosphopantetheine binding"/>
    <property type="evidence" value="ECO:0007669"/>
    <property type="project" value="InterPro"/>
</dbReference>
<feature type="domain" description="Carrier" evidence="10">
    <location>
        <begin position="1196"/>
        <end position="1271"/>
    </location>
</feature>
<dbReference type="EMBL" id="RIBZ01000071">
    <property type="protein sequence ID" value="RNG34402.1"/>
    <property type="molecule type" value="Genomic_DNA"/>
</dbReference>
<keyword evidence="3" id="KW-0597">Phosphoprotein</keyword>
<dbReference type="InterPro" id="IPR001227">
    <property type="entry name" value="Ac_transferase_dom_sf"/>
</dbReference>
<dbReference type="PROSITE" id="PS52004">
    <property type="entry name" value="KS3_2"/>
    <property type="match status" value="1"/>
</dbReference>
<dbReference type="InterPro" id="IPR014043">
    <property type="entry name" value="Acyl_transferase_dom"/>
</dbReference>
<feature type="domain" description="PKS/mFAS DH" evidence="12">
    <location>
        <begin position="889"/>
        <end position="1175"/>
    </location>
</feature>
<feature type="active site" description="Proton acceptor; for dehydratase activity" evidence="8">
    <location>
        <position position="921"/>
    </location>
</feature>
<dbReference type="InterPro" id="IPR009081">
    <property type="entry name" value="PP-bd_ACP"/>
</dbReference>
<evidence type="ECO:0000256" key="3">
    <source>
        <dbReference type="ARBA" id="ARBA00022553"/>
    </source>
</evidence>
<dbReference type="Gene3D" id="3.40.47.10">
    <property type="match status" value="1"/>
</dbReference>
<keyword evidence="14" id="KW-1185">Reference proteome</keyword>
<dbReference type="CDD" id="cd00833">
    <property type="entry name" value="PKS"/>
    <property type="match status" value="1"/>
</dbReference>
<dbReference type="FunFam" id="3.40.47.10:FF:000019">
    <property type="entry name" value="Polyketide synthase type I"/>
    <property type="match status" value="1"/>
</dbReference>
<dbReference type="SMART" id="SM00826">
    <property type="entry name" value="PKS_DH"/>
    <property type="match status" value="1"/>
</dbReference>
<evidence type="ECO:0000256" key="1">
    <source>
        <dbReference type="ARBA" id="ARBA00004792"/>
    </source>
</evidence>
<evidence type="ECO:0000256" key="7">
    <source>
        <dbReference type="ARBA" id="ARBA00023315"/>
    </source>
</evidence>
<comment type="pathway">
    <text evidence="1">Antibiotic biosynthesis.</text>
</comment>
<dbReference type="PROSITE" id="PS50075">
    <property type="entry name" value="CARRIER"/>
    <property type="match status" value="1"/>
</dbReference>
<feature type="domain" description="Ketosynthase family 3 (KS3)" evidence="11">
    <location>
        <begin position="11"/>
        <end position="432"/>
    </location>
</feature>
<dbReference type="InterPro" id="IPR042104">
    <property type="entry name" value="PKS_dehydratase_sf"/>
</dbReference>
<evidence type="ECO:0000256" key="9">
    <source>
        <dbReference type="SAM" id="MobiDB-lite"/>
    </source>
</evidence>
<comment type="caution">
    <text evidence="13">The sequence shown here is derived from an EMBL/GenBank/DDBJ whole genome shotgun (WGS) entry which is preliminary data.</text>
</comment>
<evidence type="ECO:0000256" key="2">
    <source>
        <dbReference type="ARBA" id="ARBA00022450"/>
    </source>
</evidence>
<sequence>MTVRPGTEPSGDPVVVVGMACRYPGGIDTPEDLWNLVVSGQDATGGLPADRGWDLAALAGDGPGRSASQRGGFLRGAAEFDPGFFGISPREALAMDPQQRLLLEVSWEAVERAGIDPLSLRGSRSGAFIGTSGEDYALVVQRAEEDLAGHAVTGTSPGVATGRLAYFLGLEGPAITVDTASSSSLVALHCAARALRAGECSLALTGGATVMSTPRGLVGYSRQGGLAPDGRCRAFSDDANGTVWAEGVGVLLLERLSDARRHGHPALAVVRGSAVNSDGASRGLTAPNGASQEQVIRQALEDAALGTSEVDAVEAHGTGTRVGDPVEARALLATYGQGRTRPLYLGSLKPNLGHAQAAAGVAGVIKTVLALRHGTLPRTLHLNVPTTQVDWAAGAVEPLRENTAWPDTGRPRRAGVSSFGISGTNAHVILEQAPPVAPVDEPERNPEVSPAVVPWVVSARTEAALDAQLDRIRSTPVSTTDPRAALDVGFSLATGRSAFDHRAVLLAVGESRSEAARGVAGKSRTAVVFAGQGTQRLGMGRELYGRFPVFAERLDAVLAEFDRHTDLLRTNVPLRDVLWGEDPDLLDRTGFAQPALFAVEVALYGLVESLGVTPDLLAGHSIGEVTAAHVAGVFSLADACRLVAARAGLMQALPDGGAMVAVRATENEVRPLLTDRVSIAAVNGRSRVVLAGAEREVVRIAGALAAEGRRTTRLSVSHAFHSPLMDPMLAEFRRTVERLEFREPRVPVVSNLSGRLATGGELCSPEYWVRHIRDTVRFGDGLTTLREAGATVLLELGPDGTLSAMAGDDLAGTRVTAVPALRGDRGEEAALVTALSRLHVTGVPVAWRVFFAGTGARRVDLPTYAFQHERFWPTVRAEGSGTSRNGSGHPLLGTVVELAEDAGLVCGGRVSVAAQPWLADHNVCGRVVLPGTALAELAVRAGDEAGCAHLEELVLTSPLVLPESGAVELQLRVGAARESGRRPVTVHARPVPAFGAPWIEHAFGVLAPKSGADRGLDTAAWPPPGAEPVEAESFRRRWAEAGFSYGPMLQGLRAAWRRGADVFAEVVLPPGADTAAFVLHPALLDAARHATPPGADIGLPSYLHGFSLHASGATALRVRLSAQRDGSLAIEAVEPGGEPVLSVDTLFVRLVPQLGDLPPATEPAAEYDADRPAGRPGVAAPRPEELRGMPAARRARVLLDLVRAEAAAVLGHADPGQVDANLAFRELGFDSLTETELRARLGAVTGLRLPDTLVFSHPTPASVADHLADRMGDGQADDTDPEAKPPDPMPDRVSTEDIDSLPVDRLLDLIDEEFEPQ</sequence>
<evidence type="ECO:0000313" key="13">
    <source>
        <dbReference type="EMBL" id="RNG34402.1"/>
    </source>
</evidence>
<dbReference type="Pfam" id="PF00698">
    <property type="entry name" value="Acyl_transf_1"/>
    <property type="match status" value="1"/>
</dbReference>
<reference evidence="13 14" key="1">
    <citation type="submission" date="2018-11" db="EMBL/GenBank/DDBJ databases">
        <title>The Potential of Streptomyces as Biocontrol Agents against the Tomato grey mould, Botrytis cinerea (Gray mold) Frontiers in Microbiology.</title>
        <authorList>
            <person name="Li D."/>
        </authorList>
    </citation>
    <scope>NUCLEOTIDE SEQUENCE [LARGE SCALE GENOMIC DNA]</scope>
    <source>
        <strain evidence="13 14">NEAU-LD23</strain>
    </source>
</reference>
<accession>A0A3M8WW65</accession>
<dbReference type="Pfam" id="PF02801">
    <property type="entry name" value="Ketoacyl-synt_C"/>
    <property type="match status" value="1"/>
</dbReference>
<feature type="region of interest" description="Disordered" evidence="9">
    <location>
        <begin position="1270"/>
        <end position="1302"/>
    </location>
</feature>
<dbReference type="Gene3D" id="3.30.70.3290">
    <property type="match status" value="1"/>
</dbReference>
<dbReference type="InterPro" id="IPR014031">
    <property type="entry name" value="Ketoacyl_synth_C"/>
</dbReference>
<feature type="region of interest" description="N-terminal hotdog fold" evidence="8">
    <location>
        <begin position="889"/>
        <end position="1013"/>
    </location>
</feature>
<evidence type="ECO:0000256" key="8">
    <source>
        <dbReference type="PROSITE-ProRule" id="PRU01363"/>
    </source>
</evidence>
<evidence type="ECO:0000259" key="11">
    <source>
        <dbReference type="PROSITE" id="PS52004"/>
    </source>
</evidence>
<evidence type="ECO:0000256" key="6">
    <source>
        <dbReference type="ARBA" id="ARBA00023268"/>
    </source>
</evidence>
<dbReference type="InterPro" id="IPR032821">
    <property type="entry name" value="PKS_assoc"/>
</dbReference>
<dbReference type="InterPro" id="IPR049551">
    <property type="entry name" value="PKS_DH_C"/>
</dbReference>
<keyword evidence="6" id="KW-0511">Multifunctional enzyme</keyword>
<evidence type="ECO:0000259" key="10">
    <source>
        <dbReference type="PROSITE" id="PS50075"/>
    </source>
</evidence>
<organism evidence="13 14">
    <name type="scientific">Streptomyces botrytidirepellens</name>
    <dbReference type="NCBI Taxonomy" id="2486417"/>
    <lineage>
        <taxon>Bacteria</taxon>
        <taxon>Bacillati</taxon>
        <taxon>Actinomycetota</taxon>
        <taxon>Actinomycetes</taxon>
        <taxon>Kitasatosporales</taxon>
        <taxon>Streptomycetaceae</taxon>
        <taxon>Streptomyces</taxon>
    </lineage>
</organism>
<protein>
    <submittedName>
        <fullName evidence="13">Acyltransferase domain-containing protein</fullName>
    </submittedName>
</protein>
<dbReference type="Proteomes" id="UP000275401">
    <property type="component" value="Unassembled WGS sequence"/>
</dbReference>
<dbReference type="GO" id="GO:0033068">
    <property type="term" value="P:macrolide biosynthetic process"/>
    <property type="evidence" value="ECO:0007669"/>
    <property type="project" value="UniProtKB-ARBA"/>
</dbReference>
<dbReference type="FunFam" id="1.10.1200.10:FF:000007">
    <property type="entry name" value="Probable polyketide synthase pks17"/>
    <property type="match status" value="1"/>
</dbReference>
<evidence type="ECO:0000256" key="5">
    <source>
        <dbReference type="ARBA" id="ARBA00023194"/>
    </source>
</evidence>
<dbReference type="SUPFAM" id="SSF52151">
    <property type="entry name" value="FabD/lysophospholipase-like"/>
    <property type="match status" value="1"/>
</dbReference>
<dbReference type="InterPro" id="IPR049900">
    <property type="entry name" value="PKS_mFAS_DH"/>
</dbReference>
<dbReference type="Pfam" id="PF21089">
    <property type="entry name" value="PKS_DH_N"/>
    <property type="match status" value="1"/>
</dbReference>
<dbReference type="PANTHER" id="PTHR43775:SF51">
    <property type="entry name" value="INACTIVE PHENOLPHTHIOCEROL SYNTHESIS POLYKETIDE SYNTHASE TYPE I PKS1-RELATED"/>
    <property type="match status" value="1"/>
</dbReference>
<keyword evidence="2" id="KW-0596">Phosphopantetheine</keyword>
<dbReference type="InterPro" id="IPR049552">
    <property type="entry name" value="PKS_DH_N"/>
</dbReference>
<dbReference type="Pfam" id="PF00550">
    <property type="entry name" value="PP-binding"/>
    <property type="match status" value="1"/>
</dbReference>
<gene>
    <name evidence="13" type="ORF">EEJ42_05445</name>
</gene>
<feature type="active site" description="Proton donor; for dehydratase activity" evidence="8">
    <location>
        <position position="1085"/>
    </location>
</feature>
<keyword evidence="7 13" id="KW-0012">Acyltransferase</keyword>
<dbReference type="InterPro" id="IPR020841">
    <property type="entry name" value="PKS_Beta-ketoAc_synthase_dom"/>
</dbReference>
<feature type="region of interest" description="Disordered" evidence="9">
    <location>
        <begin position="1159"/>
        <end position="1183"/>
    </location>
</feature>
<dbReference type="Gene3D" id="3.10.129.110">
    <property type="entry name" value="Polyketide synthase dehydratase"/>
    <property type="match status" value="1"/>
</dbReference>
<evidence type="ECO:0000256" key="4">
    <source>
        <dbReference type="ARBA" id="ARBA00022679"/>
    </source>
</evidence>
<dbReference type="InterPro" id="IPR014030">
    <property type="entry name" value="Ketoacyl_synth_N"/>
</dbReference>
<dbReference type="GO" id="GO:0004312">
    <property type="term" value="F:fatty acid synthase activity"/>
    <property type="evidence" value="ECO:0007669"/>
    <property type="project" value="TreeGrafter"/>
</dbReference>
<dbReference type="InterPro" id="IPR050091">
    <property type="entry name" value="PKS_NRPS_Biosynth_Enz"/>
</dbReference>
<dbReference type="InterPro" id="IPR020807">
    <property type="entry name" value="PKS_DH"/>
</dbReference>
<dbReference type="SMART" id="SM00825">
    <property type="entry name" value="PKS_KS"/>
    <property type="match status" value="1"/>
</dbReference>
<dbReference type="InterPro" id="IPR016035">
    <property type="entry name" value="Acyl_Trfase/lysoPLipase"/>
</dbReference>
<proteinExistence type="predicted"/>